<evidence type="ECO:0000256" key="2">
    <source>
        <dbReference type="ARBA" id="ARBA00022598"/>
    </source>
</evidence>
<dbReference type="InterPro" id="IPR016188">
    <property type="entry name" value="PurM-like_N"/>
</dbReference>
<comment type="catalytic activity">
    <reaction evidence="8">
        <text>N(2)-formyl-N(1)-(5-phospho-beta-D-ribosyl)glycinamide + L-glutamine + ATP + H2O = 2-formamido-N(1)-(5-O-phospho-beta-D-ribosyl)acetamidine + L-glutamate + ADP + phosphate + H(+)</text>
        <dbReference type="Rhea" id="RHEA:17129"/>
        <dbReference type="ChEBI" id="CHEBI:15377"/>
        <dbReference type="ChEBI" id="CHEBI:15378"/>
        <dbReference type="ChEBI" id="CHEBI:29985"/>
        <dbReference type="ChEBI" id="CHEBI:30616"/>
        <dbReference type="ChEBI" id="CHEBI:43474"/>
        <dbReference type="ChEBI" id="CHEBI:58359"/>
        <dbReference type="ChEBI" id="CHEBI:147286"/>
        <dbReference type="ChEBI" id="CHEBI:147287"/>
        <dbReference type="ChEBI" id="CHEBI:456216"/>
        <dbReference type="EC" id="6.3.5.3"/>
    </reaction>
</comment>
<dbReference type="Proteomes" id="UP000007039">
    <property type="component" value="Chromosome"/>
</dbReference>
<keyword evidence="3 8" id="KW-0479">Metal-binding</keyword>
<comment type="caution">
    <text evidence="8">Lacks conserved residue(s) required for the propagation of feature annotation.</text>
</comment>
<sequence>MSVYNKFKFPKVTVDVAVEMGLKPEEFEKAREILGRTPNYIELGIISAMWSEHCSYKSSKIHLKKFPTSAPWVVQGPGENAGIIEIDGDICACFKVESHNHPSYIEPYQGAATGVGGILRDVFTMGARPVAAMNSLRFGKLDNNETKHILEGVVAGIAGYGNCFGVPTIGGEVFFHESYQKNPLVNAFALGIVKKDKIFYAKAEGVGNVIIYVGAKTGRDGIHGATMASEEFSSDDTSKRPNVQIGDPFKEKLLLEACLELMQEDYIVGIQDMGAAGLTSSSFEMASRAGSGVKLYLDKVPVREKDMNPYEIMLSESQERMLIVAKKGFEKKIKKIFDKWDLDAEVIGEVTDDGFVRLFWDGEEVAALKAAPLSDEAPVYDRPYQKPSYMDELKKFDINSIPEPKNYNDVLMKIFESPNIASKEYIYEQYDHMVQTNTVVLPGSDASVIRVKGSKKCISISSDCNGRYCYLDSFMGGMQAVVEACRNVAMSGARPLAITDCLNFGNPEKPEIMWQFVNAVEGMASACKRLNTPVVSGNVSFYNETDGNAIFPTPTVVAVGVIDDVDYIITSDFKNLENYIYLVGSNRGEIGGGEYLNFIHNTVAGKIPEVDLYYEKDLVDFMVDAAKKKIIKAAHDVSEGGLVVALSEMTFKNDIGFEVYLKGDIRPDFYMFSESQGMVILEVEKINAREVEKLLKYYSLPFSRIGETTGRNIVVNYNKKNIINLPLDIPKYIYKTLIKRVMG</sequence>
<dbReference type="AlphaFoldDB" id="E4TI51"/>
<dbReference type="InterPro" id="IPR036676">
    <property type="entry name" value="PurM-like_C_sf"/>
</dbReference>
<dbReference type="GO" id="GO:0004642">
    <property type="term" value="F:phosphoribosylformylglycinamidine synthase activity"/>
    <property type="evidence" value="ECO:0007669"/>
    <property type="project" value="UniProtKB-UniRule"/>
</dbReference>
<evidence type="ECO:0000256" key="4">
    <source>
        <dbReference type="ARBA" id="ARBA00022741"/>
    </source>
</evidence>
<name>E4TI51_CALNY</name>
<dbReference type="eggNOG" id="COG0046">
    <property type="taxonomic scope" value="Bacteria"/>
</dbReference>
<comment type="pathway">
    <text evidence="8">Purine metabolism; IMP biosynthesis via de novo pathway; 5-amino-1-(5-phospho-D-ribosyl)imidazole from N(2)-formyl-N(1)-(5-phospho-D-ribosyl)glycinamide: step 1/2.</text>
</comment>
<dbReference type="Gene3D" id="3.90.650.10">
    <property type="entry name" value="PurM-like C-terminal domain"/>
    <property type="match status" value="2"/>
</dbReference>
<evidence type="ECO:0000256" key="7">
    <source>
        <dbReference type="ARBA" id="ARBA00022842"/>
    </source>
</evidence>
<feature type="binding site" evidence="8">
    <location>
        <position position="121"/>
    </location>
    <ligand>
        <name>Mg(2+)</name>
        <dbReference type="ChEBI" id="CHEBI:18420"/>
        <label>2</label>
    </ligand>
</feature>
<feature type="binding site" evidence="8">
    <location>
        <begin position="98"/>
        <end position="101"/>
    </location>
    <ligand>
        <name>substrate</name>
    </ligand>
</feature>
<feature type="domain" description="PurM-like C-terminal" evidence="10">
    <location>
        <begin position="206"/>
        <end position="360"/>
    </location>
</feature>
<comment type="similarity">
    <text evidence="8">Belongs to the FGAMS family.</text>
</comment>
<dbReference type="HAMAP" id="MF_00420">
    <property type="entry name" value="PurL_2"/>
    <property type="match status" value="1"/>
</dbReference>
<reference evidence="12 13" key="1">
    <citation type="journal article" date="2011" name="Stand. Genomic Sci.">
        <title>Complete genome sequence of Calditerrivibrio nitroreducens type strain (Yu37-1).</title>
        <authorList>
            <person name="Pitluck S."/>
            <person name="Sikorski J."/>
            <person name="Zeytun A."/>
            <person name="Lapidus A."/>
            <person name="Nolan M."/>
            <person name="Lucas S."/>
            <person name="Hammon N."/>
            <person name="Deshpande S."/>
            <person name="Cheng J.F."/>
            <person name="Tapia R."/>
            <person name="Han C."/>
            <person name="Goodwin L."/>
            <person name="Liolios K."/>
            <person name="Pagani I."/>
            <person name="Ivanova N."/>
            <person name="Mavromatis K."/>
            <person name="Pati A."/>
            <person name="Chen A."/>
            <person name="Palaniappan K."/>
            <person name="Hauser L."/>
            <person name="Chang Y.J."/>
            <person name="Jeffries C.D."/>
            <person name="Detter J.C."/>
            <person name="Brambilla E."/>
            <person name="Djao O.D."/>
            <person name="Rohde M."/>
            <person name="Spring S."/>
            <person name="Goker M."/>
            <person name="Woyke T."/>
            <person name="Bristow J."/>
            <person name="Eisen J.A."/>
            <person name="Markowitz V."/>
            <person name="Hugenholtz P."/>
            <person name="Kyrpides N.C."/>
            <person name="Klenk H.P."/>
            <person name="Land M."/>
        </authorList>
    </citation>
    <scope>NUCLEOTIDE SEQUENCE [LARGE SCALE GENOMIC DNA]</scope>
    <source>
        <strain evidence="13">DSM 19672 / NBRC 101217 / Yu37-1</strain>
    </source>
</reference>
<feature type="domain" description="PurM-like N-terminal" evidence="9">
    <location>
        <begin position="78"/>
        <end position="193"/>
    </location>
</feature>
<feature type="binding site" evidence="8">
    <location>
        <position position="244"/>
    </location>
    <ligand>
        <name>substrate</name>
    </ligand>
</feature>
<keyword evidence="13" id="KW-1185">Reference proteome</keyword>
<dbReference type="InterPro" id="IPR036921">
    <property type="entry name" value="PurM-like_N_sf"/>
</dbReference>
<dbReference type="HOGENOM" id="CLU_003100_0_1_0"/>
<dbReference type="PANTHER" id="PTHR43555">
    <property type="entry name" value="PHOSPHORIBOSYLFORMYLGLYCINAMIDINE SYNTHASE SUBUNIT PURL"/>
    <property type="match status" value="1"/>
</dbReference>
<dbReference type="PANTHER" id="PTHR43555:SF1">
    <property type="entry name" value="PHOSPHORIBOSYLFORMYLGLYCINAMIDINE SYNTHASE SUBUNIT PURL"/>
    <property type="match status" value="1"/>
</dbReference>
<dbReference type="FunFam" id="3.30.1330.10:FF:000004">
    <property type="entry name" value="Phosphoribosylformylglycinamidine synthase subunit PurL"/>
    <property type="match status" value="1"/>
</dbReference>
<evidence type="ECO:0000256" key="3">
    <source>
        <dbReference type="ARBA" id="ARBA00022723"/>
    </source>
</evidence>
<dbReference type="Pfam" id="PF00586">
    <property type="entry name" value="AIRS"/>
    <property type="match status" value="2"/>
</dbReference>
<feature type="binding site" evidence="8">
    <location>
        <position position="56"/>
    </location>
    <ligand>
        <name>ATP</name>
        <dbReference type="ChEBI" id="CHEBI:30616"/>
    </ligand>
</feature>
<feature type="binding site" evidence="8">
    <location>
        <position position="538"/>
    </location>
    <ligand>
        <name>Mg(2+)</name>
        <dbReference type="ChEBI" id="CHEBI:18420"/>
        <label>1</label>
    </ligand>
</feature>
<dbReference type="GO" id="GO:0005524">
    <property type="term" value="F:ATP binding"/>
    <property type="evidence" value="ECO:0007669"/>
    <property type="project" value="UniProtKB-UniRule"/>
</dbReference>
<keyword evidence="6 8" id="KW-0067">ATP-binding</keyword>
<dbReference type="CDD" id="cd02203">
    <property type="entry name" value="PurL_repeat1"/>
    <property type="match status" value="1"/>
</dbReference>
<evidence type="ECO:0000259" key="9">
    <source>
        <dbReference type="Pfam" id="PF00586"/>
    </source>
</evidence>
<evidence type="ECO:0000313" key="12">
    <source>
        <dbReference type="EMBL" id="ADR18967.1"/>
    </source>
</evidence>
<evidence type="ECO:0000259" key="11">
    <source>
        <dbReference type="Pfam" id="PF18072"/>
    </source>
</evidence>
<comment type="function">
    <text evidence="8">Part of the phosphoribosylformylglycinamidine synthase complex involved in the purines biosynthetic pathway. Catalyzes the ATP-dependent conversion of formylglycinamide ribonucleotide (FGAR) and glutamine to yield formylglycinamidine ribonucleotide (FGAM) and glutamate. The FGAM synthase complex is composed of three subunits. PurQ produces an ammonia molecule by converting glutamine to glutamate. PurL transfers the ammonia molecule to FGAR to form FGAM in an ATP-dependent manner. PurS interacts with PurQ and PurL and is thought to assist in the transfer of the ammonia molecule from PurQ to PurL.</text>
</comment>
<dbReference type="Pfam" id="PF18072">
    <property type="entry name" value="FGAR-AT_linker"/>
    <property type="match status" value="1"/>
</dbReference>
<feature type="binding site" evidence="8">
    <location>
        <position position="540"/>
    </location>
    <ligand>
        <name>substrate</name>
    </ligand>
</feature>
<dbReference type="PIRSF" id="PIRSF001587">
    <property type="entry name" value="FGAM_synthase_II"/>
    <property type="match status" value="1"/>
</dbReference>
<feature type="binding site" evidence="8">
    <location>
        <position position="95"/>
    </location>
    <ligand>
        <name>ATP</name>
        <dbReference type="ChEBI" id="CHEBI:30616"/>
    </ligand>
</feature>
<accession>E4TI51</accession>
<keyword evidence="2 8" id="KW-0436">Ligase</keyword>
<feature type="active site" description="Proton acceptor" evidence="8">
    <location>
        <position position="99"/>
    </location>
</feature>
<feature type="active site" evidence="8">
    <location>
        <position position="53"/>
    </location>
</feature>
<dbReference type="SUPFAM" id="SSF55326">
    <property type="entry name" value="PurM N-terminal domain-like"/>
    <property type="match status" value="2"/>
</dbReference>
<dbReference type="EMBL" id="CP002347">
    <property type="protein sequence ID" value="ADR18967.1"/>
    <property type="molecule type" value="Genomic_DNA"/>
</dbReference>
<evidence type="ECO:0000259" key="10">
    <source>
        <dbReference type="Pfam" id="PF02769"/>
    </source>
</evidence>
<comment type="subunit">
    <text evidence="8">Monomer. Part of the FGAM synthase complex composed of 1 PurL, 1 PurQ and 2 PurS subunits.</text>
</comment>
<keyword evidence="1 8" id="KW-0963">Cytoplasm</keyword>
<dbReference type="NCBIfam" id="TIGR01736">
    <property type="entry name" value="FGAM_synth_II"/>
    <property type="match status" value="1"/>
</dbReference>
<dbReference type="GO" id="GO:0005737">
    <property type="term" value="C:cytoplasm"/>
    <property type="evidence" value="ECO:0007669"/>
    <property type="project" value="UniProtKB-SubCell"/>
</dbReference>
<protein>
    <recommendedName>
        <fullName evidence="8">Phosphoribosylformylglycinamidine synthase subunit PurL</fullName>
        <shortName evidence="8">FGAM synthase</shortName>
        <ecNumber evidence="8">6.3.5.3</ecNumber>
    </recommendedName>
    <alternativeName>
        <fullName evidence="8">Formylglycinamide ribonucleotide amidotransferase subunit II</fullName>
        <shortName evidence="8">FGAR amidotransferase II</shortName>
        <shortName evidence="8">FGAR-AT II</shortName>
    </alternativeName>
    <alternativeName>
        <fullName evidence="8">Glutamine amidotransferase PurL</fullName>
    </alternativeName>
    <alternativeName>
        <fullName evidence="8">Phosphoribosylformylglycinamidine synthase subunit II</fullName>
    </alternativeName>
</protein>
<comment type="subcellular location">
    <subcellularLocation>
        <location evidence="8">Cytoplasm</location>
    </subcellularLocation>
</comment>
<evidence type="ECO:0000256" key="6">
    <source>
        <dbReference type="ARBA" id="ARBA00022840"/>
    </source>
</evidence>
<dbReference type="KEGG" id="cni:Calni_1056"/>
<proteinExistence type="inferred from homology"/>
<dbReference type="Pfam" id="PF02769">
    <property type="entry name" value="AIRS_C"/>
    <property type="match status" value="2"/>
</dbReference>
<feature type="binding site" evidence="8">
    <location>
        <position position="500"/>
    </location>
    <ligand>
        <name>ATP</name>
        <dbReference type="ChEBI" id="CHEBI:30616"/>
    </ligand>
</feature>
<evidence type="ECO:0000256" key="1">
    <source>
        <dbReference type="ARBA" id="ARBA00022490"/>
    </source>
</evidence>
<feature type="domain" description="PurM-like N-terminal" evidence="9">
    <location>
        <begin position="443"/>
        <end position="562"/>
    </location>
</feature>
<keyword evidence="7 8" id="KW-0460">Magnesium</keyword>
<dbReference type="RefSeq" id="WP_013451180.1">
    <property type="nucleotide sequence ID" value="NC_014758.1"/>
</dbReference>
<feature type="domain" description="Phosphoribosylformylglycinamidine synthase linker" evidence="11">
    <location>
        <begin position="18"/>
        <end position="57"/>
    </location>
</feature>
<dbReference type="CDD" id="cd02204">
    <property type="entry name" value="PurL_repeat2"/>
    <property type="match status" value="1"/>
</dbReference>
<dbReference type="GO" id="GO:0006189">
    <property type="term" value="P:'de novo' IMP biosynthetic process"/>
    <property type="evidence" value="ECO:0007669"/>
    <property type="project" value="UniProtKB-UniRule"/>
</dbReference>
<keyword evidence="4 8" id="KW-0547">Nucleotide-binding</keyword>
<dbReference type="InterPro" id="IPR041609">
    <property type="entry name" value="PurL_linker"/>
</dbReference>
<dbReference type="GO" id="GO:0000287">
    <property type="term" value="F:magnesium ion binding"/>
    <property type="evidence" value="ECO:0007669"/>
    <property type="project" value="UniProtKB-UniRule"/>
</dbReference>
<organism evidence="12 13">
    <name type="scientific">Calditerrivibrio nitroreducens (strain DSM 19672 / NBRC 101217 / Yu37-1)</name>
    <dbReference type="NCBI Taxonomy" id="768670"/>
    <lineage>
        <taxon>Bacteria</taxon>
        <taxon>Pseudomonadati</taxon>
        <taxon>Deferribacterota</taxon>
        <taxon>Deferribacteres</taxon>
        <taxon>Deferribacterales</taxon>
        <taxon>Calditerrivibrionaceae</taxon>
    </lineage>
</organism>
<feature type="binding site" evidence="8">
    <location>
        <position position="537"/>
    </location>
    <ligand>
        <name>ATP</name>
        <dbReference type="ChEBI" id="CHEBI:30616"/>
    </ligand>
</feature>
<gene>
    <name evidence="8" type="primary">purL</name>
    <name evidence="12" type="ordered locus">Calni_1056</name>
</gene>
<dbReference type="InterPro" id="IPR010918">
    <property type="entry name" value="PurM-like_C_dom"/>
</dbReference>
<dbReference type="OrthoDB" id="9804441at2"/>
<dbReference type="NCBIfam" id="NF002290">
    <property type="entry name" value="PRK01213.1"/>
    <property type="match status" value="1"/>
</dbReference>
<keyword evidence="5 8" id="KW-0658">Purine biosynthesis</keyword>
<dbReference type="STRING" id="768670.Calni_1056"/>
<evidence type="ECO:0000256" key="8">
    <source>
        <dbReference type="HAMAP-Rule" id="MF_00420"/>
    </source>
</evidence>
<feature type="domain" description="PurM-like C-terminal" evidence="10">
    <location>
        <begin position="578"/>
        <end position="712"/>
    </location>
</feature>
<feature type="binding site" evidence="8">
    <location>
        <position position="97"/>
    </location>
    <ligand>
        <name>Mg(2+)</name>
        <dbReference type="ChEBI" id="CHEBI:18420"/>
        <label>1</label>
    </ligand>
</feature>
<feature type="binding site" evidence="8">
    <location>
        <position position="120"/>
    </location>
    <ligand>
        <name>substrate</name>
    </ligand>
</feature>
<evidence type="ECO:0000256" key="5">
    <source>
        <dbReference type="ARBA" id="ARBA00022755"/>
    </source>
</evidence>
<feature type="binding site" evidence="8">
    <location>
        <begin position="316"/>
        <end position="318"/>
    </location>
    <ligand>
        <name>substrate</name>
    </ligand>
</feature>
<dbReference type="UniPathway" id="UPA00074">
    <property type="reaction ID" value="UER00128"/>
</dbReference>
<evidence type="ECO:0000313" key="13">
    <source>
        <dbReference type="Proteomes" id="UP000007039"/>
    </source>
</evidence>
<dbReference type="Gene3D" id="3.30.1330.10">
    <property type="entry name" value="PurM-like, N-terminal domain"/>
    <property type="match status" value="2"/>
</dbReference>
<dbReference type="InterPro" id="IPR010074">
    <property type="entry name" value="PRibForGlyAmidine_synth_PurL"/>
</dbReference>
<feature type="binding site" evidence="8">
    <location>
        <position position="272"/>
    </location>
    <ligand>
        <name>Mg(2+)</name>
        <dbReference type="ChEBI" id="CHEBI:18420"/>
        <label>2</label>
    </ligand>
</feature>
<dbReference type="SUPFAM" id="SSF56042">
    <property type="entry name" value="PurM C-terminal domain-like"/>
    <property type="match status" value="2"/>
</dbReference>
<dbReference type="EC" id="6.3.5.3" evidence="8"/>